<evidence type="ECO:0000313" key="10">
    <source>
        <dbReference type="EMBL" id="MBW0482478.1"/>
    </source>
</evidence>
<dbReference type="InterPro" id="IPR043128">
    <property type="entry name" value="Rev_trsase/Diguanyl_cyclase"/>
</dbReference>
<dbReference type="InterPro" id="IPR043502">
    <property type="entry name" value="DNA/RNA_pol_sf"/>
</dbReference>
<dbReference type="GO" id="GO:0004519">
    <property type="term" value="F:endonuclease activity"/>
    <property type="evidence" value="ECO:0007669"/>
    <property type="project" value="UniProtKB-KW"/>
</dbReference>
<dbReference type="Gene3D" id="3.30.70.270">
    <property type="match status" value="1"/>
</dbReference>
<dbReference type="InterPro" id="IPR021109">
    <property type="entry name" value="Peptidase_aspartic_dom_sf"/>
</dbReference>
<dbReference type="GO" id="GO:0003964">
    <property type="term" value="F:RNA-directed DNA polymerase activity"/>
    <property type="evidence" value="ECO:0007669"/>
    <property type="project" value="UniProtKB-KW"/>
</dbReference>
<keyword evidence="5" id="KW-0255">Endonuclease</keyword>
<dbReference type="InterPro" id="IPR041373">
    <property type="entry name" value="RT_RNaseH"/>
</dbReference>
<keyword evidence="4" id="KW-0540">Nuclease</keyword>
<dbReference type="GO" id="GO:0016787">
    <property type="term" value="F:hydrolase activity"/>
    <property type="evidence" value="ECO:0007669"/>
    <property type="project" value="UniProtKB-KW"/>
</dbReference>
<evidence type="ECO:0000313" key="11">
    <source>
        <dbReference type="Proteomes" id="UP000765509"/>
    </source>
</evidence>
<dbReference type="PANTHER" id="PTHR37984:SF5">
    <property type="entry name" value="PROTEIN NYNRIN-LIKE"/>
    <property type="match status" value="1"/>
</dbReference>
<dbReference type="AlphaFoldDB" id="A0A9Q3CEQ7"/>
<feature type="compositionally biased region" description="Basic and acidic residues" evidence="8">
    <location>
        <begin position="7"/>
        <end position="24"/>
    </location>
</feature>
<dbReference type="InterPro" id="IPR050951">
    <property type="entry name" value="Retrovirus_Pol_polyprotein"/>
</dbReference>
<comment type="caution">
    <text evidence="10">The sequence shown here is derived from an EMBL/GenBank/DDBJ whole genome shotgun (WGS) entry which is preliminary data.</text>
</comment>
<dbReference type="EMBL" id="AVOT02006801">
    <property type="protein sequence ID" value="MBW0482478.1"/>
    <property type="molecule type" value="Genomic_DNA"/>
</dbReference>
<dbReference type="OrthoDB" id="3250101at2759"/>
<evidence type="ECO:0000256" key="8">
    <source>
        <dbReference type="SAM" id="MobiDB-lite"/>
    </source>
</evidence>
<sequence>MDITLELDTRYHERQKEKGIHQEKNPPVTGSNSSRPHQDSSSKRPHHKKNKKGKQFQVPKDKPHSALVNKDNKLIGSEKERRIKGLCTYCGGKHPIEKCYKRPQNKPGSSRGFPSKQGKAFEWDFFIIDSPKGEYLILGYDFLYHFNPIIDWKNGLITYDSSHKDSSGIKSSASNALATSVNSVALVGALKTPSLPSYFHIPSIMPSHSLLQLRDEVFNEEKWDEEEEPEEIETVLEVVPPAYHQYLDVLSKVKAEKRPPHRACDHHIKLEGLLPPVGVIYSLSNQESETLQAYISEDVEKCFIRSSSSSTGAPVLFVKKKDGGFCLCVDYRKLNPVTRKNRYPVPPMSQLLTIFNGATTFSNIDLHEALSQLQVLKEAFTTAPILSHFNPSLPTDVETDASDHDLGSVLSQVNDSGKHPIAFDSCKVLPAELNYEVHDKEPLGIVCALKHWRVYLLSLYNPFEVLKDHSSLQYFTSSKVLTHCQARWAEFLSEFHFTITYFPGRLATLPDSLSRQENVYPERGVDFISKNPQNFHQVIKQDGIHESRFFSIKAEIFSDLVDQIQKEAWQDKECKYSSN</sequence>
<dbReference type="Pfam" id="PF17917">
    <property type="entry name" value="RT_RNaseH"/>
    <property type="match status" value="1"/>
</dbReference>
<keyword evidence="2" id="KW-0808">Transferase</keyword>
<dbReference type="SUPFAM" id="SSF56672">
    <property type="entry name" value="DNA/RNA polymerases"/>
    <property type="match status" value="1"/>
</dbReference>
<evidence type="ECO:0000256" key="4">
    <source>
        <dbReference type="ARBA" id="ARBA00022722"/>
    </source>
</evidence>
<keyword evidence="11" id="KW-1185">Reference proteome</keyword>
<evidence type="ECO:0000259" key="9">
    <source>
        <dbReference type="Pfam" id="PF17917"/>
    </source>
</evidence>
<reference evidence="10" key="1">
    <citation type="submission" date="2021-03" db="EMBL/GenBank/DDBJ databases">
        <title>Draft genome sequence of rust myrtle Austropuccinia psidii MF-1, a brazilian biotype.</title>
        <authorList>
            <person name="Quecine M.C."/>
            <person name="Pachon D.M.R."/>
            <person name="Bonatelli M.L."/>
            <person name="Correr F.H."/>
            <person name="Franceschini L.M."/>
            <person name="Leite T.F."/>
            <person name="Margarido G.R.A."/>
            <person name="Almeida C.A."/>
            <person name="Ferrarezi J.A."/>
            <person name="Labate C.A."/>
        </authorList>
    </citation>
    <scope>NUCLEOTIDE SEQUENCE</scope>
    <source>
        <strain evidence="10">MF-1</strain>
    </source>
</reference>
<accession>A0A9Q3CEQ7</accession>
<dbReference type="Gene3D" id="3.10.10.10">
    <property type="entry name" value="HIV Type 1 Reverse Transcriptase, subunit A, domain 1"/>
    <property type="match status" value="1"/>
</dbReference>
<organism evidence="10 11">
    <name type="scientific">Austropuccinia psidii MF-1</name>
    <dbReference type="NCBI Taxonomy" id="1389203"/>
    <lineage>
        <taxon>Eukaryota</taxon>
        <taxon>Fungi</taxon>
        <taxon>Dikarya</taxon>
        <taxon>Basidiomycota</taxon>
        <taxon>Pucciniomycotina</taxon>
        <taxon>Pucciniomycetes</taxon>
        <taxon>Pucciniales</taxon>
        <taxon>Sphaerophragmiaceae</taxon>
        <taxon>Austropuccinia</taxon>
    </lineage>
</organism>
<evidence type="ECO:0000256" key="2">
    <source>
        <dbReference type="ARBA" id="ARBA00022679"/>
    </source>
</evidence>
<dbReference type="CDD" id="cd09274">
    <property type="entry name" value="RNase_HI_RT_Ty3"/>
    <property type="match status" value="1"/>
</dbReference>
<feature type="region of interest" description="Disordered" evidence="8">
    <location>
        <begin position="1"/>
        <end position="74"/>
    </location>
</feature>
<gene>
    <name evidence="10" type="ORF">O181_022193</name>
</gene>
<evidence type="ECO:0000256" key="5">
    <source>
        <dbReference type="ARBA" id="ARBA00022759"/>
    </source>
</evidence>
<dbReference type="PANTHER" id="PTHR37984">
    <property type="entry name" value="PROTEIN CBG26694"/>
    <property type="match status" value="1"/>
</dbReference>
<feature type="compositionally biased region" description="Basic and acidic residues" evidence="8">
    <location>
        <begin position="59"/>
        <end position="74"/>
    </location>
</feature>
<evidence type="ECO:0000256" key="6">
    <source>
        <dbReference type="ARBA" id="ARBA00022801"/>
    </source>
</evidence>
<feature type="compositionally biased region" description="Basic residues" evidence="8">
    <location>
        <begin position="43"/>
        <end position="54"/>
    </location>
</feature>
<dbReference type="Proteomes" id="UP000765509">
    <property type="component" value="Unassembled WGS sequence"/>
</dbReference>
<dbReference type="EC" id="2.7.7.49" evidence="1"/>
<evidence type="ECO:0000256" key="3">
    <source>
        <dbReference type="ARBA" id="ARBA00022695"/>
    </source>
</evidence>
<keyword evidence="7" id="KW-0695">RNA-directed DNA polymerase</keyword>
<evidence type="ECO:0000256" key="7">
    <source>
        <dbReference type="ARBA" id="ARBA00022918"/>
    </source>
</evidence>
<feature type="domain" description="Reverse transcriptase RNase H-like" evidence="9">
    <location>
        <begin position="391"/>
        <end position="495"/>
    </location>
</feature>
<protein>
    <recommendedName>
        <fullName evidence="1">RNA-directed DNA polymerase</fullName>
        <ecNumber evidence="1">2.7.7.49</ecNumber>
    </recommendedName>
</protein>
<evidence type="ECO:0000256" key="1">
    <source>
        <dbReference type="ARBA" id="ARBA00012493"/>
    </source>
</evidence>
<keyword evidence="3" id="KW-0548">Nucleotidyltransferase</keyword>
<name>A0A9Q3CEQ7_9BASI</name>
<keyword evidence="6" id="KW-0378">Hydrolase</keyword>
<proteinExistence type="predicted"/>
<dbReference type="Gene3D" id="2.40.70.10">
    <property type="entry name" value="Acid Proteases"/>
    <property type="match status" value="1"/>
</dbReference>